<keyword evidence="2" id="KW-1185">Reference proteome</keyword>
<evidence type="ECO:0000313" key="1">
    <source>
        <dbReference type="EMBL" id="MBD1396583.1"/>
    </source>
</evidence>
<reference evidence="1 2" key="1">
    <citation type="submission" date="2020-09" db="EMBL/GenBank/DDBJ databases">
        <title>Genome sequencing and assembly of Pontibacter sp.</title>
        <authorList>
            <person name="Chhetri G."/>
        </authorList>
    </citation>
    <scope>NUCLEOTIDE SEQUENCE [LARGE SCALE GENOMIC DNA]</scope>
    <source>
        <strain evidence="1 2">JH31</strain>
    </source>
</reference>
<proteinExistence type="predicted"/>
<name>A0ABR7XG46_9BACT</name>
<dbReference type="EMBL" id="JACXAJ010000002">
    <property type="protein sequence ID" value="MBD1396583.1"/>
    <property type="molecule type" value="Genomic_DNA"/>
</dbReference>
<comment type="caution">
    <text evidence="1">The sequence shown here is derived from an EMBL/GenBank/DDBJ whole genome shotgun (WGS) entry which is preliminary data.</text>
</comment>
<evidence type="ECO:0008006" key="3">
    <source>
        <dbReference type="Google" id="ProtNLM"/>
    </source>
</evidence>
<organism evidence="1 2">
    <name type="scientific">Pontibacter aquaedesilientis</name>
    <dbReference type="NCBI Taxonomy" id="2766980"/>
    <lineage>
        <taxon>Bacteria</taxon>
        <taxon>Pseudomonadati</taxon>
        <taxon>Bacteroidota</taxon>
        <taxon>Cytophagia</taxon>
        <taxon>Cytophagales</taxon>
        <taxon>Hymenobacteraceae</taxon>
        <taxon>Pontibacter</taxon>
    </lineage>
</organism>
<evidence type="ECO:0000313" key="2">
    <source>
        <dbReference type="Proteomes" id="UP000625551"/>
    </source>
</evidence>
<protein>
    <recommendedName>
        <fullName evidence="3">DUF937 domain-containing protein</fullName>
    </recommendedName>
</protein>
<dbReference type="RefSeq" id="WP_191182750.1">
    <property type="nucleotide sequence ID" value="NZ_JACXAJ010000002.1"/>
</dbReference>
<sequence>MLDSIINSVKGQLTGELQNQFKLDPGQANRSVDLAKEHMTEGLKKEATGGDFGGIMDMLKGKKSHEDNPATNNMIQSYVNDLSAKVGIPESMAKQVGPFVISFLMGKISGKVQAEGMGQSDVMGMLGGGLKDKLTKGMGDKLGGLFN</sequence>
<accession>A0ABR7XG46</accession>
<gene>
    <name evidence="1" type="ORF">H9Q13_05345</name>
</gene>
<dbReference type="Proteomes" id="UP000625551">
    <property type="component" value="Unassembled WGS sequence"/>
</dbReference>